<dbReference type="Pfam" id="PF03180">
    <property type="entry name" value="Lipoprotein_9"/>
    <property type="match status" value="1"/>
</dbReference>
<dbReference type="SUPFAM" id="SSF53850">
    <property type="entry name" value="Periplasmic binding protein-like II"/>
    <property type="match status" value="1"/>
</dbReference>
<evidence type="ECO:0000256" key="6">
    <source>
        <dbReference type="ARBA" id="ARBA00023288"/>
    </source>
</evidence>
<reference evidence="9 10" key="1">
    <citation type="submission" date="2019-04" db="EMBL/GenBank/DDBJ databases">
        <title>Corynebacterium endometrii sp. nov., isolated from the uterus of a cow with endometritis.</title>
        <authorList>
            <person name="Ballas P."/>
            <person name="Ruckert C."/>
            <person name="Wagener K."/>
            <person name="Drillich M."/>
            <person name="Kaempfer P."/>
            <person name="Busse H.-J."/>
            <person name="Ehling-Schulz M."/>
        </authorList>
    </citation>
    <scope>NUCLEOTIDE SEQUENCE [LARGE SCALE GENOMIC DNA]</scope>
    <source>
        <strain evidence="9 10">LMM-1653</strain>
    </source>
</reference>
<evidence type="ECO:0000313" key="10">
    <source>
        <dbReference type="Proteomes" id="UP000296352"/>
    </source>
</evidence>
<evidence type="ECO:0000256" key="1">
    <source>
        <dbReference type="ARBA" id="ARBA00004635"/>
    </source>
</evidence>
<keyword evidence="6 9" id="KW-0449">Lipoprotein</keyword>
<name>A0A4P7QE89_9CORY</name>
<keyword evidence="5" id="KW-0564">Palmitate</keyword>
<dbReference type="GO" id="GO:0016020">
    <property type="term" value="C:membrane"/>
    <property type="evidence" value="ECO:0007669"/>
    <property type="project" value="UniProtKB-SubCell"/>
</dbReference>
<dbReference type="Proteomes" id="UP000296352">
    <property type="component" value="Chromosome"/>
</dbReference>
<keyword evidence="4" id="KW-0472">Membrane</keyword>
<keyword evidence="10" id="KW-1185">Reference proteome</keyword>
<dbReference type="OrthoDB" id="9812878at2"/>
<gene>
    <name evidence="9" type="primary">metQ2</name>
    <name evidence="9" type="ORF">CENDO_02355</name>
</gene>
<protein>
    <submittedName>
        <fullName evidence="9">D-methionine-binding lipoprotein MetQ</fullName>
    </submittedName>
</protein>
<evidence type="ECO:0000256" key="7">
    <source>
        <dbReference type="SAM" id="MobiDB-lite"/>
    </source>
</evidence>
<keyword evidence="3 8" id="KW-0732">Signal</keyword>
<feature type="chain" id="PRO_5038602644" evidence="8">
    <location>
        <begin position="18"/>
        <end position="299"/>
    </location>
</feature>
<evidence type="ECO:0000256" key="2">
    <source>
        <dbReference type="ARBA" id="ARBA00008973"/>
    </source>
</evidence>
<evidence type="ECO:0000256" key="8">
    <source>
        <dbReference type="SAM" id="SignalP"/>
    </source>
</evidence>
<organism evidence="9 10">
    <name type="scientific">Corynebacterium endometrii</name>
    <dbReference type="NCBI Taxonomy" id="2488819"/>
    <lineage>
        <taxon>Bacteria</taxon>
        <taxon>Bacillati</taxon>
        <taxon>Actinomycetota</taxon>
        <taxon>Actinomycetes</taxon>
        <taxon>Mycobacteriales</taxon>
        <taxon>Corynebacteriaceae</taxon>
        <taxon>Corynebacterium</taxon>
    </lineage>
</organism>
<comment type="similarity">
    <text evidence="2">Belongs to the NlpA lipoprotein family.</text>
</comment>
<feature type="region of interest" description="Disordered" evidence="7">
    <location>
        <begin position="166"/>
        <end position="194"/>
    </location>
</feature>
<feature type="signal peptide" evidence="8">
    <location>
        <begin position="1"/>
        <end position="17"/>
    </location>
</feature>
<dbReference type="KEGG" id="cee:CENDO_02355"/>
<accession>A0A4P7QE89</accession>
<dbReference type="InterPro" id="IPR004872">
    <property type="entry name" value="Lipoprotein_NlpA"/>
</dbReference>
<dbReference type="RefSeq" id="WP_136140597.1">
    <property type="nucleotide sequence ID" value="NZ_CP039247.1"/>
</dbReference>
<dbReference type="EMBL" id="CP039247">
    <property type="protein sequence ID" value="QCB27769.1"/>
    <property type="molecule type" value="Genomic_DNA"/>
</dbReference>
<dbReference type="PANTHER" id="PTHR30429:SF3">
    <property type="entry name" value="LIPOPROTEIN"/>
    <property type="match status" value="1"/>
</dbReference>
<dbReference type="PROSITE" id="PS51257">
    <property type="entry name" value="PROKAR_LIPOPROTEIN"/>
    <property type="match status" value="1"/>
</dbReference>
<dbReference type="PANTHER" id="PTHR30429">
    <property type="entry name" value="D-METHIONINE-BINDING LIPOPROTEIN METQ"/>
    <property type="match status" value="1"/>
</dbReference>
<sequence length="299" mass="32084" precursor="true">MNIRRACAAAAVSIATAAGLVACGSDSSTEAAEDNVIQVGTTDAELPEWEVLTELAAKEGIEVEMVSFADYATPNQSLAEGSTDTNKFQHLKYLAEYNVGNGTNLVPVASTQVYPMPLFWKGHDSIDGIEGQEVAIPNDATNQGRAINLLVSKGLVVLKDGVDPSLTPDPADIDEEKSKVSVTPVDASQTPSAYGEGKPAIILNSFFKRANIDPSTSLFTDDPAGEGVDRALQFDPYINVWAVREEDKDSEDVKRLAELYLSDEVKAAVQETTGGTTIFVEESQQELQAILDRLEEDAQ</sequence>
<comment type="subcellular location">
    <subcellularLocation>
        <location evidence="1">Membrane</location>
        <topology evidence="1">Lipid-anchor</topology>
    </subcellularLocation>
</comment>
<evidence type="ECO:0000256" key="4">
    <source>
        <dbReference type="ARBA" id="ARBA00023136"/>
    </source>
</evidence>
<evidence type="ECO:0000256" key="5">
    <source>
        <dbReference type="ARBA" id="ARBA00023139"/>
    </source>
</evidence>
<proteinExistence type="inferred from homology"/>
<dbReference type="AlphaFoldDB" id="A0A4P7QE89"/>
<evidence type="ECO:0000313" key="9">
    <source>
        <dbReference type="EMBL" id="QCB27769.1"/>
    </source>
</evidence>
<evidence type="ECO:0000256" key="3">
    <source>
        <dbReference type="ARBA" id="ARBA00022729"/>
    </source>
</evidence>
<dbReference type="Gene3D" id="3.40.190.10">
    <property type="entry name" value="Periplasmic binding protein-like II"/>
    <property type="match status" value="2"/>
</dbReference>